<dbReference type="RefSeq" id="WP_309039438.1">
    <property type="nucleotide sequence ID" value="NZ_JAVIFY010000013.1"/>
</dbReference>
<proteinExistence type="predicted"/>
<reference evidence="1 2" key="1">
    <citation type="submission" date="2023-08" db="EMBL/GenBank/DDBJ databases">
        <title>Pseudoalteromonas haloplanktis LL1 genome.</title>
        <authorList>
            <person name="Wu S."/>
        </authorList>
    </citation>
    <scope>NUCLEOTIDE SEQUENCE [LARGE SCALE GENOMIC DNA]</scope>
    <source>
        <strain evidence="1 2">LL1</strain>
    </source>
</reference>
<protein>
    <submittedName>
        <fullName evidence="1">Uncharacterized protein</fullName>
    </submittedName>
</protein>
<keyword evidence="2" id="KW-1185">Reference proteome</keyword>
<dbReference type="EMBL" id="JAVIFY010000013">
    <property type="protein sequence ID" value="MDQ9093188.1"/>
    <property type="molecule type" value="Genomic_DNA"/>
</dbReference>
<comment type="caution">
    <text evidence="1">The sequence shown here is derived from an EMBL/GenBank/DDBJ whole genome shotgun (WGS) entry which is preliminary data.</text>
</comment>
<evidence type="ECO:0000313" key="2">
    <source>
        <dbReference type="Proteomes" id="UP001226574"/>
    </source>
</evidence>
<dbReference type="Proteomes" id="UP001226574">
    <property type="component" value="Unassembled WGS sequence"/>
</dbReference>
<evidence type="ECO:0000313" key="1">
    <source>
        <dbReference type="EMBL" id="MDQ9093188.1"/>
    </source>
</evidence>
<gene>
    <name evidence="1" type="ORF">RC083_16545</name>
</gene>
<sequence>MSDQQKQASQQQIKLHTNEKLKLLLTKHPELNDKLAQAKGYMLCQTQRLMLVAIGGQNGLCLLHQNNRDAIVDLTSVNVGLGLGSTQGDRLLIFYSQQLIDSVLNGDLSVQLASVSTSGQQSELSKHPDEQIDIININEDGAIASVGVEMVSLKVNKQLTDEQFAQISLPNKSRSQSTVSPWPYKLPFLADDVINKGYKLPKPYGFSVNLVSVEQQMNLTELQVGFNGDEPVPFEFVDFYNPITDLKTTQLKADMWLFPFMNVYAMLGKVEGDINMDVLLDGNMMLQHLDKNCDALITPISCRLLADKQFTLPIRANVSPITYGLGTILAGAWQDWFVTLPFNITWSKPEHSLIDGRSFTFTPRVGKALNLKELGRFSLFIGGNYLDSENRVQGQLRSADGDFILDYKIHQRNTERWNIVTGFNWDISTQLSWNLEYNGYIGSRDAVISGLTLRF</sequence>
<name>A0ABU1BFB8_PSEHA</name>
<accession>A0ABU1BFB8</accession>
<organism evidence="1 2">
    <name type="scientific">Pseudoalteromonas haloplanktis</name>
    <name type="common">Alteromonas haloplanktis</name>
    <dbReference type="NCBI Taxonomy" id="228"/>
    <lineage>
        <taxon>Bacteria</taxon>
        <taxon>Pseudomonadati</taxon>
        <taxon>Pseudomonadota</taxon>
        <taxon>Gammaproteobacteria</taxon>
        <taxon>Alteromonadales</taxon>
        <taxon>Pseudoalteromonadaceae</taxon>
        <taxon>Pseudoalteromonas</taxon>
    </lineage>
</organism>